<dbReference type="CDD" id="cd11546">
    <property type="entry name" value="NTP-PPase_His4"/>
    <property type="match status" value="1"/>
</dbReference>
<proteinExistence type="predicted"/>
<name>A0A061ALV7_RHOTO</name>
<dbReference type="NCBIfam" id="TIGR03188">
    <property type="entry name" value="histidine_hisI"/>
    <property type="match status" value="1"/>
</dbReference>
<dbReference type="GO" id="GO:0000105">
    <property type="term" value="P:L-histidine biosynthetic process"/>
    <property type="evidence" value="ECO:0007669"/>
    <property type="project" value="UniProtKB-UniPathway"/>
</dbReference>
<dbReference type="InterPro" id="IPR038019">
    <property type="entry name" value="PRib_AMP_CycHydrolase_sf"/>
</dbReference>
<evidence type="ECO:0000259" key="11">
    <source>
        <dbReference type="Pfam" id="PF01502"/>
    </source>
</evidence>
<comment type="pathway">
    <text evidence="3">Amino-acid biosynthesis; L-histidine biosynthesis; L-histidine from 5-phospho-alpha-D-ribose 1-diphosphate: step 3/9.</text>
</comment>
<evidence type="ECO:0000256" key="1">
    <source>
        <dbReference type="ARBA" id="ARBA00000024"/>
    </source>
</evidence>
<dbReference type="Gene3D" id="1.10.287.1080">
    <property type="entry name" value="MazG-like"/>
    <property type="match status" value="1"/>
</dbReference>
<dbReference type="FunFam" id="1.10.287.1080:FF:000002">
    <property type="entry name" value="Histidine biosynthesis bifunctional protein HisIE"/>
    <property type="match status" value="1"/>
</dbReference>
<dbReference type="PANTHER" id="PTHR42945:SF1">
    <property type="entry name" value="HISTIDINE BIOSYNTHESIS BIFUNCTIONAL PROTEIN HIS7"/>
    <property type="match status" value="1"/>
</dbReference>
<dbReference type="GO" id="GO:0004636">
    <property type="term" value="F:phosphoribosyl-ATP diphosphatase activity"/>
    <property type="evidence" value="ECO:0007669"/>
    <property type="project" value="UniProtKB-EC"/>
</dbReference>
<keyword evidence="7" id="KW-0378">Hydrolase</keyword>
<dbReference type="OrthoDB" id="1703565at2759"/>
<feature type="domain" description="Phosphoribosyl-AMP cyclohydrolase" evidence="11">
    <location>
        <begin position="236"/>
        <end position="314"/>
    </location>
</feature>
<evidence type="ECO:0000313" key="12">
    <source>
        <dbReference type="EMBL" id="CDR38563.1"/>
    </source>
</evidence>
<organism evidence="12">
    <name type="scientific">Rhodotorula toruloides</name>
    <name type="common">Yeast</name>
    <name type="synonym">Rhodosporidium toruloides</name>
    <dbReference type="NCBI Taxonomy" id="5286"/>
    <lineage>
        <taxon>Eukaryota</taxon>
        <taxon>Fungi</taxon>
        <taxon>Dikarya</taxon>
        <taxon>Basidiomycota</taxon>
        <taxon>Pucciniomycotina</taxon>
        <taxon>Microbotryomycetes</taxon>
        <taxon>Sporidiobolales</taxon>
        <taxon>Sporidiobolaceae</taxon>
        <taxon>Rhodotorula</taxon>
    </lineage>
</organism>
<dbReference type="SUPFAM" id="SSF101386">
    <property type="entry name" value="all-alpha NTP pyrophosphatases"/>
    <property type="match status" value="1"/>
</dbReference>
<dbReference type="InterPro" id="IPR002496">
    <property type="entry name" value="PRib_AMP_CycHydrolase_dom"/>
</dbReference>
<dbReference type="PANTHER" id="PTHR42945">
    <property type="entry name" value="HISTIDINE BIOSYNTHESIS BIFUNCTIONAL PROTEIN"/>
    <property type="match status" value="1"/>
</dbReference>
<keyword evidence="10" id="KW-0511">Multifunctional enzyme</keyword>
<evidence type="ECO:0000256" key="7">
    <source>
        <dbReference type="ARBA" id="ARBA00022801"/>
    </source>
</evidence>
<comment type="catalytic activity">
    <reaction evidence="2">
        <text>1-(5-phospho-beta-D-ribosyl)-ATP + H2O = 1-(5-phospho-beta-D-ribosyl)-5'-AMP + diphosphate + H(+)</text>
        <dbReference type="Rhea" id="RHEA:22828"/>
        <dbReference type="ChEBI" id="CHEBI:15377"/>
        <dbReference type="ChEBI" id="CHEBI:15378"/>
        <dbReference type="ChEBI" id="CHEBI:33019"/>
        <dbReference type="ChEBI" id="CHEBI:59457"/>
        <dbReference type="ChEBI" id="CHEBI:73183"/>
        <dbReference type="EC" id="3.6.1.31"/>
    </reaction>
</comment>
<dbReference type="InterPro" id="IPR021130">
    <property type="entry name" value="PRib-ATP_PPHydrolase-like"/>
</dbReference>
<comment type="catalytic activity">
    <reaction evidence="1">
        <text>1-(5-phospho-beta-D-ribosyl)-5'-AMP + H2O = 1-(5-phospho-beta-D-ribosyl)-5-[(5-phospho-beta-D-ribosylamino)methylideneamino]imidazole-4-carboxamide</text>
        <dbReference type="Rhea" id="RHEA:20049"/>
        <dbReference type="ChEBI" id="CHEBI:15377"/>
        <dbReference type="ChEBI" id="CHEBI:58435"/>
        <dbReference type="ChEBI" id="CHEBI:59457"/>
        <dbReference type="EC" id="3.5.4.19"/>
    </reaction>
</comment>
<keyword evidence="8" id="KW-0067">ATP-binding</keyword>
<evidence type="ECO:0000256" key="4">
    <source>
        <dbReference type="ARBA" id="ARBA00005204"/>
    </source>
</evidence>
<dbReference type="Pfam" id="PF01502">
    <property type="entry name" value="PRA-CH"/>
    <property type="match status" value="1"/>
</dbReference>
<gene>
    <name evidence="12" type="ORF">RHTO0S_03e10858g</name>
</gene>
<comment type="pathway">
    <text evidence="4">Amino-acid biosynthesis; L-histidine biosynthesis; L-histidine from 5-phospho-alpha-D-ribose 1-diphosphate: step 2/9.</text>
</comment>
<sequence length="435" mass="47037">MSFSQIPFLPLIEQEPSQLDSKLLPALARIVPLLLPASLAASTLPHLPSNAEYYILDDVRLSLEDAIGYLDKGARRVVSKNTALLTAVPADRLIFHLEKPDAAFLGNTDLLANISGVLLETATFVEEDLKPVRVAIKKKASGRPLDLFVLSAVRTAEKVLAQPAAFKLMSKTVGGTSVIPSSFLSTDLGNLIAPHPDDGKLSLATLFTSALRSDRQDGLFVTVPISLTSVTTPLGLVYSSHESVAHSILSGNAVYYSRSRNGLWRKGETSGAMQVVERIRIDCDFDALEFGVIESGPNGEKEGFCHVPEQTSCFGGIAGLAELESTLKKRMAEAPAGSYTKRLFDEPKLLRAKIMEEAGEVCDAETREELAGEVADLLYFTLTRAVSMGVSLKDVQQVLEKRSLKVTRRKGDAKPEWVQKLGLSSDQAVGVDGEK</sequence>
<reference evidence="12" key="1">
    <citation type="journal article" date="2014" name="Genome Announc.">
        <title>Draft genome sequence of Rhodosporidium toruloides CECT1137, an oleaginous yeast of biotechnological interest.</title>
        <authorList>
            <person name="Morin N."/>
            <person name="Calcas X."/>
            <person name="Devillers H."/>
            <person name="Durrens P."/>
            <person name="Sherman D.J."/>
            <person name="Nicaud J.-M."/>
            <person name="Neuveglise C."/>
        </authorList>
    </citation>
    <scope>NUCLEOTIDE SEQUENCE</scope>
    <source>
        <strain evidence="12">CECT1137</strain>
    </source>
</reference>
<dbReference type="SUPFAM" id="SSF141734">
    <property type="entry name" value="HisI-like"/>
    <property type="match status" value="1"/>
</dbReference>
<evidence type="ECO:0000256" key="8">
    <source>
        <dbReference type="ARBA" id="ARBA00022840"/>
    </source>
</evidence>
<dbReference type="Gene3D" id="3.10.20.810">
    <property type="entry name" value="Phosphoribosyl-AMP cyclohydrolase"/>
    <property type="match status" value="1"/>
</dbReference>
<evidence type="ECO:0000256" key="10">
    <source>
        <dbReference type="ARBA" id="ARBA00023268"/>
    </source>
</evidence>
<dbReference type="InterPro" id="IPR008179">
    <property type="entry name" value="HisE"/>
</dbReference>
<evidence type="ECO:0000256" key="5">
    <source>
        <dbReference type="ARBA" id="ARBA00022605"/>
    </source>
</evidence>
<evidence type="ECO:0000256" key="3">
    <source>
        <dbReference type="ARBA" id="ARBA00005169"/>
    </source>
</evidence>
<evidence type="ECO:0000256" key="2">
    <source>
        <dbReference type="ARBA" id="ARBA00001460"/>
    </source>
</evidence>
<dbReference type="UniPathway" id="UPA00031">
    <property type="reaction ID" value="UER00007"/>
</dbReference>
<dbReference type="Pfam" id="PF01503">
    <property type="entry name" value="PRA-PH"/>
    <property type="match status" value="1"/>
</dbReference>
<dbReference type="GO" id="GO:0004635">
    <property type="term" value="F:phosphoribosyl-AMP cyclohydrolase activity"/>
    <property type="evidence" value="ECO:0007669"/>
    <property type="project" value="UniProtKB-EC"/>
</dbReference>
<evidence type="ECO:0000256" key="6">
    <source>
        <dbReference type="ARBA" id="ARBA00022741"/>
    </source>
</evidence>
<accession>A0A061ALV7</accession>
<keyword evidence="9" id="KW-0368">Histidine biosynthesis</keyword>
<dbReference type="AlphaFoldDB" id="A0A061ALV7"/>
<dbReference type="GO" id="GO:0005524">
    <property type="term" value="F:ATP binding"/>
    <property type="evidence" value="ECO:0007669"/>
    <property type="project" value="UniProtKB-KW"/>
</dbReference>
<keyword evidence="5" id="KW-0028">Amino-acid biosynthesis</keyword>
<protein>
    <submittedName>
        <fullName evidence="12">RHTO0S03e10858g1_1</fullName>
    </submittedName>
</protein>
<keyword evidence="6" id="KW-0547">Nucleotide-binding</keyword>
<dbReference type="EMBL" id="LK052938">
    <property type="protein sequence ID" value="CDR38563.1"/>
    <property type="molecule type" value="Genomic_DNA"/>
</dbReference>
<evidence type="ECO:0000256" key="9">
    <source>
        <dbReference type="ARBA" id="ARBA00023102"/>
    </source>
</evidence>